<feature type="domain" description="ABC transporter" evidence="10">
    <location>
        <begin position="22"/>
        <end position="272"/>
    </location>
</feature>
<feature type="domain" description="ABC transporter" evidence="10">
    <location>
        <begin position="379"/>
        <end position="638"/>
    </location>
</feature>
<keyword evidence="3" id="KW-1003">Cell membrane</keyword>
<evidence type="ECO:0000256" key="9">
    <source>
        <dbReference type="SAM" id="MobiDB-lite"/>
    </source>
</evidence>
<dbReference type="OrthoDB" id="18209at2157"/>
<dbReference type="Pfam" id="PF00005">
    <property type="entry name" value="ABC_tran"/>
    <property type="match status" value="2"/>
</dbReference>
<dbReference type="InterPro" id="IPR050388">
    <property type="entry name" value="ABC_Ni/Peptide_Import"/>
</dbReference>
<evidence type="ECO:0000259" key="10">
    <source>
        <dbReference type="PROSITE" id="PS50893"/>
    </source>
</evidence>
<dbReference type="FunFam" id="3.40.50.300:FF:000016">
    <property type="entry name" value="Oligopeptide ABC transporter ATP-binding component"/>
    <property type="match status" value="1"/>
</dbReference>
<dbReference type="Proteomes" id="UP000186914">
    <property type="component" value="Unassembled WGS sequence"/>
</dbReference>
<dbReference type="InterPro" id="IPR017871">
    <property type="entry name" value="ABC_transporter-like_CS"/>
</dbReference>
<dbReference type="NCBIfam" id="TIGR01727">
    <property type="entry name" value="oligo_HPY"/>
    <property type="match status" value="2"/>
</dbReference>
<evidence type="ECO:0000256" key="1">
    <source>
        <dbReference type="ARBA" id="ARBA00004202"/>
    </source>
</evidence>
<dbReference type="PROSITE" id="PS50893">
    <property type="entry name" value="ABC_TRANSPORTER_2"/>
    <property type="match status" value="2"/>
</dbReference>
<dbReference type="SMART" id="SM00382">
    <property type="entry name" value="AAA"/>
    <property type="match status" value="2"/>
</dbReference>
<dbReference type="PANTHER" id="PTHR43297:SF14">
    <property type="entry name" value="ATPASE AAA-TYPE CORE DOMAIN-CONTAINING PROTEIN"/>
    <property type="match status" value="1"/>
</dbReference>
<evidence type="ECO:0000256" key="2">
    <source>
        <dbReference type="ARBA" id="ARBA00022448"/>
    </source>
</evidence>
<dbReference type="Pfam" id="PF08352">
    <property type="entry name" value="oligo_HPY"/>
    <property type="match status" value="2"/>
</dbReference>
<dbReference type="NCBIfam" id="NF008453">
    <property type="entry name" value="PRK11308.1"/>
    <property type="match status" value="2"/>
</dbReference>
<dbReference type="PANTHER" id="PTHR43297">
    <property type="entry name" value="OLIGOPEPTIDE TRANSPORT ATP-BINDING PROTEIN APPD"/>
    <property type="match status" value="1"/>
</dbReference>
<evidence type="ECO:0000256" key="8">
    <source>
        <dbReference type="ARBA" id="ARBA00023136"/>
    </source>
</evidence>
<dbReference type="PROSITE" id="PS00211">
    <property type="entry name" value="ABC_TRANSPORTER_1"/>
    <property type="match status" value="2"/>
</dbReference>
<evidence type="ECO:0000256" key="5">
    <source>
        <dbReference type="ARBA" id="ARBA00022741"/>
    </source>
</evidence>
<dbReference type="GO" id="GO:0016887">
    <property type="term" value="F:ATP hydrolysis activity"/>
    <property type="evidence" value="ECO:0007669"/>
    <property type="project" value="InterPro"/>
</dbReference>
<protein>
    <submittedName>
        <fullName evidence="11">Peptide/nickel transport system ATP-binding protein</fullName>
    </submittedName>
</protein>
<dbReference type="GO" id="GO:0015833">
    <property type="term" value="P:peptide transport"/>
    <property type="evidence" value="ECO:0007669"/>
    <property type="project" value="InterPro"/>
</dbReference>
<dbReference type="GO" id="GO:0005524">
    <property type="term" value="F:ATP binding"/>
    <property type="evidence" value="ECO:0007669"/>
    <property type="project" value="UniProtKB-KW"/>
</dbReference>
<dbReference type="GO" id="GO:0005886">
    <property type="term" value="C:plasma membrane"/>
    <property type="evidence" value="ECO:0007669"/>
    <property type="project" value="UniProtKB-SubCell"/>
</dbReference>
<dbReference type="CDD" id="cd03257">
    <property type="entry name" value="ABC_NikE_OppD_transporters"/>
    <property type="match status" value="2"/>
</dbReference>
<keyword evidence="6 11" id="KW-0067">ATP-binding</keyword>
<dbReference type="InterPro" id="IPR003593">
    <property type="entry name" value="AAA+_ATPase"/>
</dbReference>
<feature type="compositionally biased region" description="Basic and acidic residues" evidence="9">
    <location>
        <begin position="651"/>
        <end position="663"/>
    </location>
</feature>
<dbReference type="InterPro" id="IPR027417">
    <property type="entry name" value="P-loop_NTPase"/>
</dbReference>
<evidence type="ECO:0000256" key="7">
    <source>
        <dbReference type="ARBA" id="ARBA00022967"/>
    </source>
</evidence>
<evidence type="ECO:0000256" key="4">
    <source>
        <dbReference type="ARBA" id="ARBA00022519"/>
    </source>
</evidence>
<evidence type="ECO:0000313" key="12">
    <source>
        <dbReference type="Proteomes" id="UP000186914"/>
    </source>
</evidence>
<dbReference type="SUPFAM" id="SSF52540">
    <property type="entry name" value="P-loop containing nucleoside triphosphate hydrolases"/>
    <property type="match status" value="2"/>
</dbReference>
<keyword evidence="2" id="KW-0813">Transport</keyword>
<keyword evidence="7" id="KW-1278">Translocase</keyword>
<proteinExistence type="predicted"/>
<comment type="subcellular location">
    <subcellularLocation>
        <location evidence="1">Cell membrane</location>
        <topology evidence="1">Peripheral membrane protein</topology>
    </subcellularLocation>
</comment>
<name>A0A1N7DFN1_9EURY</name>
<dbReference type="EMBL" id="FTNO01000004">
    <property type="protein sequence ID" value="SIR74699.1"/>
    <property type="molecule type" value="Genomic_DNA"/>
</dbReference>
<keyword evidence="5" id="KW-0547">Nucleotide-binding</keyword>
<organism evidence="11 12">
    <name type="scientific">Haladaptatus litoreus</name>
    <dbReference type="NCBI Taxonomy" id="553468"/>
    <lineage>
        <taxon>Archaea</taxon>
        <taxon>Methanobacteriati</taxon>
        <taxon>Methanobacteriota</taxon>
        <taxon>Stenosarchaea group</taxon>
        <taxon>Halobacteria</taxon>
        <taxon>Halobacteriales</taxon>
        <taxon>Haladaptataceae</taxon>
        <taxon>Haladaptatus</taxon>
    </lineage>
</organism>
<evidence type="ECO:0000256" key="6">
    <source>
        <dbReference type="ARBA" id="ARBA00022840"/>
    </source>
</evidence>
<keyword evidence="12" id="KW-1185">Reference proteome</keyword>
<evidence type="ECO:0000256" key="3">
    <source>
        <dbReference type="ARBA" id="ARBA00022475"/>
    </source>
</evidence>
<gene>
    <name evidence="11" type="ORF">SAMN05421858_3588</name>
</gene>
<feature type="region of interest" description="Disordered" evidence="9">
    <location>
        <begin position="651"/>
        <end position="670"/>
    </location>
</feature>
<reference evidence="12" key="1">
    <citation type="submission" date="2017-01" db="EMBL/GenBank/DDBJ databases">
        <authorList>
            <person name="Varghese N."/>
            <person name="Submissions S."/>
        </authorList>
    </citation>
    <scope>NUCLEOTIDE SEQUENCE [LARGE SCALE GENOMIC DNA]</scope>
    <source>
        <strain evidence="12">CGMCC 1.7737</strain>
    </source>
</reference>
<keyword evidence="8" id="KW-0472">Membrane</keyword>
<evidence type="ECO:0000313" key="11">
    <source>
        <dbReference type="EMBL" id="SIR74699.1"/>
    </source>
</evidence>
<dbReference type="Gene3D" id="3.40.50.300">
    <property type="entry name" value="P-loop containing nucleotide triphosphate hydrolases"/>
    <property type="match status" value="2"/>
</dbReference>
<accession>A0A1N7DFN1</accession>
<keyword evidence="4" id="KW-0997">Cell inner membrane</keyword>
<sequence>MTISESEFSQKRTVSNDVVFDLRNVKVSFDMDRGTSQVLNGVSMEIYRDETLGVIGESGSGKSMFASALLNAVVEPGKTTGEIIYYPENGEPVDILSMNEGELEKFRWEEVAMVFQGAMSSFNPTMKIQDHFDETIKAHNADFEERMAHAQQILSDLHLDAERVLDSYPHELSGGMQQRVLIALSLVLEPEVLVMDEPTAALDLLMQRSIIRLLAKLQERYNLTIVFITHDLPLVAGLSNRLAVMYAFDFVEYGPSEEILRNASHPYTRALLKSVPSIDAPLEELHAIEGESPDPVSDLDGCSYAPRCPLADTQCTNVDPEYRTVDTGHQSACFYWEESDNAVTYSLTQEGDGLLPDRTAVDTGVTSSETVASLNDVSVEFDDSGLLDRLFSDDVTTVQAVNGVSLDIQENEVVALVGESGCGKTTLGKTAIGLQQPTEGSVLFRGQDINDAKKGGDDVDISYEEIRRSLQIIHQDPGSSLNPTRTVLASLAAPLKKWKPEINAEEREAHIYNLLERVGMKPASDYATRFPHQLSGGEQQRVALLRALLMSPDLILADEAVSALDVSLRVEMMDLMLELQNVFDTSYLFISHDFSNARYLAEKSNGRIGIMYLGELVEIGPADEVLRNPSHPYTKVLKWATPAMDPDVAAEEAKQEPPVREIDVPDPLNPPSGCRFHTRCPEAREACKNSSPELRQSDTNSMSACFREDEMHEYWNSEPLEDTEYPE</sequence>
<dbReference type="AlphaFoldDB" id="A0A1N7DFN1"/>
<dbReference type="InterPro" id="IPR003439">
    <property type="entry name" value="ABC_transporter-like_ATP-bd"/>
</dbReference>
<dbReference type="InterPro" id="IPR013563">
    <property type="entry name" value="Oligopep_ABC_C"/>
</dbReference>
<dbReference type="RefSeq" id="WP_076431460.1">
    <property type="nucleotide sequence ID" value="NZ_FTNO01000004.1"/>
</dbReference>